<evidence type="ECO:0000259" key="2">
    <source>
        <dbReference type="PROSITE" id="PS51913"/>
    </source>
</evidence>
<dbReference type="InterPro" id="IPR007759">
    <property type="entry name" value="Asxl_HARE-HTH"/>
</dbReference>
<name>A0A0G1L7C9_9BACT</name>
<dbReference type="InterPro" id="IPR036388">
    <property type="entry name" value="WH-like_DNA-bd_sf"/>
</dbReference>
<dbReference type="PROSITE" id="PS00716">
    <property type="entry name" value="SIGMA70_2"/>
    <property type="match status" value="1"/>
</dbReference>
<dbReference type="Proteomes" id="UP000033966">
    <property type="component" value="Unassembled WGS sequence"/>
</dbReference>
<accession>A0A0G1L7C9</accession>
<protein>
    <submittedName>
        <fullName evidence="3">RNA polymerase sigma factor</fullName>
    </submittedName>
</protein>
<dbReference type="InterPro" id="IPR038087">
    <property type="entry name" value="RNAP_delta_N_dom_sf"/>
</dbReference>
<dbReference type="Gene3D" id="1.10.10.10">
    <property type="entry name" value="Winged helix-like DNA-binding domain superfamily/Winged helix DNA-binding domain"/>
    <property type="match status" value="1"/>
</dbReference>
<dbReference type="InterPro" id="IPR007630">
    <property type="entry name" value="RNA_pol_sigma70_r4"/>
</dbReference>
<evidence type="ECO:0000256" key="1">
    <source>
        <dbReference type="ARBA" id="ARBA00023163"/>
    </source>
</evidence>
<feature type="domain" description="HTH HARE-type" evidence="2">
    <location>
        <begin position="211"/>
        <end position="275"/>
    </location>
</feature>
<dbReference type="CDD" id="cd06171">
    <property type="entry name" value="Sigma70_r4"/>
    <property type="match status" value="1"/>
</dbReference>
<dbReference type="Pfam" id="PF05066">
    <property type="entry name" value="HARE-HTH"/>
    <property type="match status" value="1"/>
</dbReference>
<dbReference type="EMBL" id="LCKF01000010">
    <property type="protein sequence ID" value="KKT91578.1"/>
    <property type="molecule type" value="Genomic_DNA"/>
</dbReference>
<evidence type="ECO:0000313" key="4">
    <source>
        <dbReference type="Proteomes" id="UP000033966"/>
    </source>
</evidence>
<dbReference type="SUPFAM" id="SSF88659">
    <property type="entry name" value="Sigma3 and sigma4 domains of RNA polymerase sigma factors"/>
    <property type="match status" value="1"/>
</dbReference>
<sequence length="339" mass="39353">MIKNIDQLIVSLFEGFNPKQQKVLTDRFGLKTGRRATLQEIGDELHVTRERVRQIEEQGIKKIKTRIEEQAGFLLDIAKEHLSRLGGVREDSVFIGEILKKAGFQSGSKHSEAKVRFVLLVAGIPSYHKEDDSFLAFWYTDKKAEKKFFDFIKQMTQFLKNADRDKLFKEKTHLKQLSEVNTEHFLSIAKHFGVNIFGDFGLREWAEIEPKTVRDKAYLTLKKHGKPLHFEEIAKNIQRLGIDRRAAHVQTVHNELIKDKRFVLVGRGIYALSEHGYESGTVQQVIARLLKKQGPMNSEEVVRLVNEQRFLQKNTILLNLQNRKFFKRLDNGKYHVSEA</sequence>
<gene>
    <name evidence="3" type="ORF">UW92_C0010G0007</name>
</gene>
<keyword evidence="1" id="KW-0804">Transcription</keyword>
<dbReference type="Pfam" id="PF04545">
    <property type="entry name" value="Sigma70_r4"/>
    <property type="match status" value="1"/>
</dbReference>
<dbReference type="PANTHER" id="PTHR30603">
    <property type="entry name" value="RNA POLYMERASE SIGMA FACTOR RPO"/>
    <property type="match status" value="1"/>
</dbReference>
<dbReference type="PROSITE" id="PS51913">
    <property type="entry name" value="HTH_HARE"/>
    <property type="match status" value="1"/>
</dbReference>
<organism evidence="3 4">
    <name type="scientific">Candidatus Jorgensenbacteria bacterium GW2011_GWA2_45_13</name>
    <dbReference type="NCBI Taxonomy" id="1618662"/>
    <lineage>
        <taxon>Bacteria</taxon>
        <taxon>Candidatus Joergenseniibacteriota</taxon>
    </lineage>
</organism>
<dbReference type="PRINTS" id="PR00046">
    <property type="entry name" value="SIGMA70FCT"/>
</dbReference>
<dbReference type="PANTHER" id="PTHR30603:SF47">
    <property type="entry name" value="RNA POLYMERASE SIGMA FACTOR SIGD, CHLOROPLASTIC"/>
    <property type="match status" value="1"/>
</dbReference>
<dbReference type="Gene3D" id="1.10.10.1250">
    <property type="entry name" value="RNA polymerase, subunit delta, N-terminal domain"/>
    <property type="match status" value="1"/>
</dbReference>
<comment type="caution">
    <text evidence="3">The sequence shown here is derived from an EMBL/GenBank/DDBJ whole genome shotgun (WGS) entry which is preliminary data.</text>
</comment>
<dbReference type="AlphaFoldDB" id="A0A0G1L7C9"/>
<dbReference type="GO" id="GO:0003700">
    <property type="term" value="F:DNA-binding transcription factor activity"/>
    <property type="evidence" value="ECO:0007669"/>
    <property type="project" value="InterPro"/>
</dbReference>
<evidence type="ECO:0000313" key="3">
    <source>
        <dbReference type="EMBL" id="KKT91578.1"/>
    </source>
</evidence>
<reference evidence="3 4" key="1">
    <citation type="journal article" date="2015" name="Nature">
        <title>rRNA introns, odd ribosomes, and small enigmatic genomes across a large radiation of phyla.</title>
        <authorList>
            <person name="Brown C.T."/>
            <person name="Hug L.A."/>
            <person name="Thomas B.C."/>
            <person name="Sharon I."/>
            <person name="Castelle C.J."/>
            <person name="Singh A."/>
            <person name="Wilkins M.J."/>
            <person name="Williams K.H."/>
            <person name="Banfield J.F."/>
        </authorList>
    </citation>
    <scope>NUCLEOTIDE SEQUENCE [LARGE SCALE GENOMIC DNA]</scope>
</reference>
<dbReference type="InterPro" id="IPR000943">
    <property type="entry name" value="RNA_pol_sigma70"/>
</dbReference>
<dbReference type="GO" id="GO:0006352">
    <property type="term" value="P:DNA-templated transcription initiation"/>
    <property type="evidence" value="ECO:0007669"/>
    <property type="project" value="InterPro"/>
</dbReference>
<dbReference type="InterPro" id="IPR050239">
    <property type="entry name" value="Sigma-70_RNA_pol_init_factors"/>
</dbReference>
<dbReference type="InterPro" id="IPR013324">
    <property type="entry name" value="RNA_pol_sigma_r3/r4-like"/>
</dbReference>
<proteinExistence type="predicted"/>